<feature type="region of interest" description="Disordered" evidence="1">
    <location>
        <begin position="227"/>
        <end position="247"/>
    </location>
</feature>
<reference evidence="2" key="1">
    <citation type="journal article" date="2015" name="Nature">
        <title>Complex archaea that bridge the gap between prokaryotes and eukaryotes.</title>
        <authorList>
            <person name="Spang A."/>
            <person name="Saw J.H."/>
            <person name="Jorgensen S.L."/>
            <person name="Zaremba-Niedzwiedzka K."/>
            <person name="Martijn J."/>
            <person name="Lind A.E."/>
            <person name="van Eijk R."/>
            <person name="Schleper C."/>
            <person name="Guy L."/>
            <person name="Ettema T.J."/>
        </authorList>
    </citation>
    <scope>NUCLEOTIDE SEQUENCE</scope>
</reference>
<comment type="caution">
    <text evidence="2">The sequence shown here is derived from an EMBL/GenBank/DDBJ whole genome shotgun (WGS) entry which is preliminary data.</text>
</comment>
<protein>
    <submittedName>
        <fullName evidence="2">Uncharacterized protein</fullName>
    </submittedName>
</protein>
<feature type="region of interest" description="Disordered" evidence="1">
    <location>
        <begin position="451"/>
        <end position="470"/>
    </location>
</feature>
<dbReference type="AlphaFoldDB" id="A0A0F9QN57"/>
<accession>A0A0F9QN57</accession>
<name>A0A0F9QN57_9ZZZZ</name>
<organism evidence="2">
    <name type="scientific">marine sediment metagenome</name>
    <dbReference type="NCBI Taxonomy" id="412755"/>
    <lineage>
        <taxon>unclassified sequences</taxon>
        <taxon>metagenomes</taxon>
        <taxon>ecological metagenomes</taxon>
    </lineage>
</organism>
<gene>
    <name evidence="2" type="ORF">LCGC14_0681300</name>
</gene>
<evidence type="ECO:0000256" key="1">
    <source>
        <dbReference type="SAM" id="MobiDB-lite"/>
    </source>
</evidence>
<dbReference type="EMBL" id="LAZR01001377">
    <property type="protein sequence ID" value="KKN45620.1"/>
    <property type="molecule type" value="Genomic_DNA"/>
</dbReference>
<sequence>MPRFIKKLYGLTEVATTDPNEGKVVVTSGVDFSKEKKQENIKEGMFSLKALADTNAIRRETLNEKSHIVIPVIALVEGVFQAGNIPFPELMTANAMMETLESWNGRAIVVDHPSKEGFLISANSPEVHDQEVIGNIFNAAGKKRGTKLFLEAWIDEEKVKRLGGKFSKAIKRLEAGEEVEVSTGFMARSFFLEGSFEGKDFERVISHIEPDHLALLSEGSKGAFSWETGAGAPRLNTKQTNLGGDEEEKESTIKKIFNEVWNMFKNKKGKEIEKKVAIEALMSGDKPAFGKDQKEWLEGLKDEQLQSILTLHSVGESEEEIAEVLKAAKVKEDKEVAEAKALAAKKEEEKEEDHKSLSANEKDLEKETKPMSFDSFMAGAPKEFQETVRIGLEEHKAKKDSFISALNQSEQCKFSEEELKGMDMKMLDNLAAMIVPPNYSGAPGSYFNRDVAEAQVADEPPPLDFSKQQN</sequence>
<evidence type="ECO:0000313" key="2">
    <source>
        <dbReference type="EMBL" id="KKN45620.1"/>
    </source>
</evidence>
<proteinExistence type="predicted"/>
<dbReference type="InterPro" id="IPR016913">
    <property type="entry name" value="UCP029215"/>
</dbReference>
<dbReference type="Pfam" id="PF09979">
    <property type="entry name" value="DUF2213"/>
    <property type="match status" value="1"/>
</dbReference>
<feature type="region of interest" description="Disordered" evidence="1">
    <location>
        <begin position="343"/>
        <end position="367"/>
    </location>
</feature>